<reference evidence="2 3" key="1">
    <citation type="submission" date="2024-05" db="EMBL/GenBank/DDBJ databases">
        <title>A high-quality chromosomal-level genome assembly of Topmouth culter (Culter alburnus).</title>
        <authorList>
            <person name="Zhao H."/>
        </authorList>
    </citation>
    <scope>NUCLEOTIDE SEQUENCE [LARGE SCALE GENOMIC DNA]</scope>
    <source>
        <strain evidence="2">CATC2023</strain>
        <tissue evidence="2">Muscle</tissue>
    </source>
</reference>
<dbReference type="AlphaFoldDB" id="A0AAW1Z7J0"/>
<protein>
    <submittedName>
        <fullName evidence="2">Uncharacterized protein</fullName>
    </submittedName>
</protein>
<keyword evidence="1" id="KW-0175">Coiled coil</keyword>
<name>A0AAW1Z7J0_CULAL</name>
<dbReference type="EMBL" id="JAWDJR010000020">
    <property type="protein sequence ID" value="KAK9956284.1"/>
    <property type="molecule type" value="Genomic_DNA"/>
</dbReference>
<sequence length="182" mass="21214">MRNFKILKLEVQKIKKDPEVRRNTEDGLCNTIGTNINPSSRTSITDRHISTPASPKIKALKDNIAELEQDFFLFKETTNNHHHLLNLNSHHSIQQLQQFCSSVRQLEEDNQELCQELRRVREELVIREQHGSTLERLLEETRNQLHTKQHQQSPAEIRRVKTTLSTSVTPMATILTPDDCFR</sequence>
<proteinExistence type="predicted"/>
<accession>A0AAW1Z7J0</accession>
<organism evidence="2 3">
    <name type="scientific">Culter alburnus</name>
    <name type="common">Topmouth culter</name>
    <dbReference type="NCBI Taxonomy" id="194366"/>
    <lineage>
        <taxon>Eukaryota</taxon>
        <taxon>Metazoa</taxon>
        <taxon>Chordata</taxon>
        <taxon>Craniata</taxon>
        <taxon>Vertebrata</taxon>
        <taxon>Euteleostomi</taxon>
        <taxon>Actinopterygii</taxon>
        <taxon>Neopterygii</taxon>
        <taxon>Teleostei</taxon>
        <taxon>Ostariophysi</taxon>
        <taxon>Cypriniformes</taxon>
        <taxon>Xenocyprididae</taxon>
        <taxon>Xenocypridinae</taxon>
        <taxon>Culter</taxon>
    </lineage>
</organism>
<comment type="caution">
    <text evidence="2">The sequence shown here is derived from an EMBL/GenBank/DDBJ whole genome shotgun (WGS) entry which is preliminary data.</text>
</comment>
<evidence type="ECO:0000313" key="2">
    <source>
        <dbReference type="EMBL" id="KAK9956284.1"/>
    </source>
</evidence>
<gene>
    <name evidence="2" type="ORF">ABG768_014029</name>
</gene>
<dbReference type="Proteomes" id="UP001479290">
    <property type="component" value="Unassembled WGS sequence"/>
</dbReference>
<keyword evidence="3" id="KW-1185">Reference proteome</keyword>
<feature type="coiled-coil region" evidence="1">
    <location>
        <begin position="57"/>
        <end position="123"/>
    </location>
</feature>
<evidence type="ECO:0000313" key="3">
    <source>
        <dbReference type="Proteomes" id="UP001479290"/>
    </source>
</evidence>
<evidence type="ECO:0000256" key="1">
    <source>
        <dbReference type="SAM" id="Coils"/>
    </source>
</evidence>